<dbReference type="EC" id="2.4.1.-" evidence="4"/>
<dbReference type="InterPro" id="IPR050748">
    <property type="entry name" value="Glycosyltrans_8_dom-fam"/>
</dbReference>
<dbReference type="PANTHER" id="PTHR13778:SF47">
    <property type="entry name" value="LIPOPOLYSACCHARIDE 1,3-GALACTOSYLTRANSFERASE"/>
    <property type="match status" value="1"/>
</dbReference>
<keyword evidence="1 4" id="KW-0328">Glycosyltransferase</keyword>
<dbReference type="GO" id="GO:0046872">
    <property type="term" value="F:metal ion binding"/>
    <property type="evidence" value="ECO:0007669"/>
    <property type="project" value="UniProtKB-KW"/>
</dbReference>
<dbReference type="InterPro" id="IPR029044">
    <property type="entry name" value="Nucleotide-diphossugar_trans"/>
</dbReference>
<keyword evidence="2 4" id="KW-0808">Transferase</keyword>
<dbReference type="EC" id="2.4.-.-" evidence="4"/>
<evidence type="ECO:0000256" key="3">
    <source>
        <dbReference type="ARBA" id="ARBA00022723"/>
    </source>
</evidence>
<evidence type="ECO:0000256" key="2">
    <source>
        <dbReference type="ARBA" id="ARBA00022679"/>
    </source>
</evidence>
<name>A0A091BY16_9ENTE</name>
<evidence type="ECO:0000313" key="5">
    <source>
        <dbReference type="Proteomes" id="UP000029380"/>
    </source>
</evidence>
<dbReference type="SUPFAM" id="SSF53448">
    <property type="entry name" value="Nucleotide-diphospho-sugar transferases"/>
    <property type="match status" value="1"/>
</dbReference>
<dbReference type="RefSeq" id="WP_174705889.1">
    <property type="nucleotide sequence ID" value="NZ_JPVU01000275.1"/>
</dbReference>
<evidence type="ECO:0000313" key="4">
    <source>
        <dbReference type="EMBL" id="KFN89340.1"/>
    </source>
</evidence>
<dbReference type="GO" id="GO:0016757">
    <property type="term" value="F:glycosyltransferase activity"/>
    <property type="evidence" value="ECO:0007669"/>
    <property type="project" value="UniProtKB-KW"/>
</dbReference>
<dbReference type="PATRIC" id="fig|1302649.3.peg.2464"/>
<accession>A0A091BY16</accession>
<comment type="caution">
    <text evidence="4">The sequence shown here is derived from an EMBL/GenBank/DDBJ whole genome shotgun (WGS) entry which is preliminary data.</text>
</comment>
<dbReference type="EMBL" id="JPVU01000275">
    <property type="protein sequence ID" value="KFN89340.1"/>
    <property type="molecule type" value="Genomic_DNA"/>
</dbReference>
<dbReference type="InterPro" id="IPR002495">
    <property type="entry name" value="Glyco_trans_8"/>
</dbReference>
<dbReference type="Pfam" id="PF01501">
    <property type="entry name" value="Glyco_transf_8"/>
    <property type="match status" value="1"/>
</dbReference>
<organism evidence="4 5">
    <name type="scientific">Tetragenococcus muriaticus PMC-11-5</name>
    <dbReference type="NCBI Taxonomy" id="1302649"/>
    <lineage>
        <taxon>Bacteria</taxon>
        <taxon>Bacillati</taxon>
        <taxon>Bacillota</taxon>
        <taxon>Bacilli</taxon>
        <taxon>Lactobacillales</taxon>
        <taxon>Enterococcaceae</taxon>
        <taxon>Tetragenococcus</taxon>
    </lineage>
</organism>
<dbReference type="PANTHER" id="PTHR13778">
    <property type="entry name" value="GLYCOSYLTRANSFERASE 8 DOMAIN-CONTAINING PROTEIN"/>
    <property type="match status" value="1"/>
</dbReference>
<reference evidence="4 5" key="1">
    <citation type="submission" date="2014-08" db="EMBL/GenBank/DDBJ databases">
        <title>Genome sequence of Tetragenococcus muriaticus.</title>
        <authorList>
            <person name="Chuea-nongthon C."/>
            <person name="Rodtong S."/>
            <person name="Yongsawatdigul J."/>
            <person name="Steele J.L."/>
            <person name="Liu X.-y."/>
            <person name="Speers J."/>
            <person name="Glasner J.D."/>
            <person name="Neeno-Eckwall E.C."/>
        </authorList>
    </citation>
    <scope>NUCLEOTIDE SEQUENCE [LARGE SCALE GENOMIC DNA]</scope>
    <source>
        <strain evidence="4 5">PMC-11-5</strain>
    </source>
</reference>
<dbReference type="Proteomes" id="UP000029380">
    <property type="component" value="Unassembled WGS sequence"/>
</dbReference>
<keyword evidence="3" id="KW-0479">Metal-binding</keyword>
<dbReference type="CDD" id="cd04194">
    <property type="entry name" value="GT8_A4GalT_like"/>
    <property type="match status" value="1"/>
</dbReference>
<gene>
    <name evidence="4" type="ORF">TMUPMC115_2480</name>
</gene>
<dbReference type="AlphaFoldDB" id="A0A091BY16"/>
<evidence type="ECO:0000256" key="1">
    <source>
        <dbReference type="ARBA" id="ARBA00022676"/>
    </source>
</evidence>
<protein>
    <submittedName>
        <fullName evidence="4">UDP-galactose:(Galactosyl) LPS alpha-1,2-galactosyltransferase</fullName>
        <ecNumber evidence="4">2.4.-.-</ecNumber>
        <ecNumber evidence="4">2.4.1.-</ecNumber>
    </submittedName>
</protein>
<sequence>MQINLLFSIDDNFVEQMKTTLFSIYQNAAYEHHFTIYVLQKKLLKQTEEVKEFCKRWEMEYIPLVIGEDRLFDNAPISSRYPETIYYRLMVHKYLPKSVNKILYLDADVLCINDFSSLYELDLQGYLYAAASHKKLTNVTKMINQVRLKNYEAEGYYNSGVLLINLAKAREEIQAEDIFQFIEDNQYNLLLPDQDILNGLYGDKILPIPDEIYNYDVRKNATYDTISRGEWDLNWVICNNVFLHFCGKEKPWQEKYRGRYASLYKYFWYKSARA</sequence>
<dbReference type="Gene3D" id="3.90.550.10">
    <property type="entry name" value="Spore Coat Polysaccharide Biosynthesis Protein SpsA, Chain A"/>
    <property type="match status" value="1"/>
</dbReference>
<proteinExistence type="predicted"/>